<dbReference type="Proteomes" id="UP000499080">
    <property type="component" value="Unassembled WGS sequence"/>
</dbReference>
<comment type="caution">
    <text evidence="1">The sequence shown here is derived from an EMBL/GenBank/DDBJ whole genome shotgun (WGS) entry which is preliminary data.</text>
</comment>
<evidence type="ECO:0000313" key="2">
    <source>
        <dbReference type="Proteomes" id="UP000499080"/>
    </source>
</evidence>
<organism evidence="1 2">
    <name type="scientific">Araneus ventricosus</name>
    <name type="common">Orbweaver spider</name>
    <name type="synonym">Epeira ventricosa</name>
    <dbReference type="NCBI Taxonomy" id="182803"/>
    <lineage>
        <taxon>Eukaryota</taxon>
        <taxon>Metazoa</taxon>
        <taxon>Ecdysozoa</taxon>
        <taxon>Arthropoda</taxon>
        <taxon>Chelicerata</taxon>
        <taxon>Arachnida</taxon>
        <taxon>Araneae</taxon>
        <taxon>Araneomorphae</taxon>
        <taxon>Entelegynae</taxon>
        <taxon>Araneoidea</taxon>
        <taxon>Araneidae</taxon>
        <taxon>Araneus</taxon>
    </lineage>
</organism>
<sequence length="142" mass="16147">MSDRRISKGAFASPRGIIMAALDPSTSDSMYLFREGSGRGLVILLGLRPQYSSYCRGCHSRPRMLRYTENYELWPGIQKQRDTEATFSPLYGRVTHRINYCYSNIEGPLWPNGKAPASEPEGPRLKIRFHRRSAVFVGLVYA</sequence>
<accession>A0A4Y2DSV5</accession>
<protein>
    <submittedName>
        <fullName evidence="1">Uncharacterized protein</fullName>
    </submittedName>
</protein>
<keyword evidence="2" id="KW-1185">Reference proteome</keyword>
<dbReference type="AlphaFoldDB" id="A0A4Y2DSV5"/>
<proteinExistence type="predicted"/>
<name>A0A4Y2DSV5_ARAVE</name>
<reference evidence="1 2" key="1">
    <citation type="journal article" date="2019" name="Sci. Rep.">
        <title>Orb-weaving spider Araneus ventricosus genome elucidates the spidroin gene catalogue.</title>
        <authorList>
            <person name="Kono N."/>
            <person name="Nakamura H."/>
            <person name="Ohtoshi R."/>
            <person name="Moran D.A.P."/>
            <person name="Shinohara A."/>
            <person name="Yoshida Y."/>
            <person name="Fujiwara M."/>
            <person name="Mori M."/>
            <person name="Tomita M."/>
            <person name="Arakawa K."/>
        </authorList>
    </citation>
    <scope>NUCLEOTIDE SEQUENCE [LARGE SCALE GENOMIC DNA]</scope>
</reference>
<gene>
    <name evidence="1" type="ORF">AVEN_2863_1</name>
</gene>
<evidence type="ECO:0000313" key="1">
    <source>
        <dbReference type="EMBL" id="GBM19922.1"/>
    </source>
</evidence>
<dbReference type="EMBL" id="BGPR01000433">
    <property type="protein sequence ID" value="GBM19922.1"/>
    <property type="molecule type" value="Genomic_DNA"/>
</dbReference>